<accession>A0A484L9R3</accession>
<gene>
    <name evidence="5" type="ORF">CCAM_LOCUS14760</name>
</gene>
<dbReference type="Proteomes" id="UP000595140">
    <property type="component" value="Unassembled WGS sequence"/>
</dbReference>
<dbReference type="PANTHER" id="PTHR11375:SF0">
    <property type="entry name" value="ACIDIC LEUCINE-RICH NUCLEAR PHOSPHOPROTEIN 32 FAMILY MEMBER A"/>
    <property type="match status" value="1"/>
</dbReference>
<keyword evidence="1" id="KW-0433">Leucine-rich repeat</keyword>
<proteinExistence type="inferred from homology"/>
<protein>
    <submittedName>
        <fullName evidence="5">Uncharacterized protein</fullName>
    </submittedName>
</protein>
<dbReference type="PANTHER" id="PTHR11375">
    <property type="entry name" value="ACIDIC LEUCINE-RICH NUCLEAR PHOSPHOPROTEIN 32"/>
    <property type="match status" value="1"/>
</dbReference>
<sequence>MDEIWEKAMETALEGQTDPSSVRSLPMDGVVKCVHGRLPPPSVFERFRNLRHLSIANIGVSSLERLTRLRNLQKLILSDNRISGGLDLAKLKLVSLDLYECSVTRVKDYRSSVLGLIESLKSSIKLMRKGMRGLSLMRRRMMRSQTRRMTTIPGEWKLIFMLATMTNELSQEFRDMKALDMIVGLSDLFVGQSEHERFPAARAHCMTLKKDDDTSTSGTERTSAVGSRGG</sequence>
<comment type="similarity">
    <text evidence="3">Belongs to the ANP32 family.</text>
</comment>
<feature type="region of interest" description="Disordered" evidence="4">
    <location>
        <begin position="209"/>
        <end position="230"/>
    </location>
</feature>
<dbReference type="Gene3D" id="3.80.10.10">
    <property type="entry name" value="Ribonuclease Inhibitor"/>
    <property type="match status" value="1"/>
</dbReference>
<keyword evidence="2" id="KW-0677">Repeat</keyword>
<keyword evidence="6" id="KW-1185">Reference proteome</keyword>
<dbReference type="SUPFAM" id="SSF52058">
    <property type="entry name" value="L domain-like"/>
    <property type="match status" value="1"/>
</dbReference>
<dbReference type="PROSITE" id="PS51450">
    <property type="entry name" value="LRR"/>
    <property type="match status" value="1"/>
</dbReference>
<dbReference type="InterPro" id="IPR001611">
    <property type="entry name" value="Leu-rich_rpt"/>
</dbReference>
<feature type="compositionally biased region" description="Polar residues" evidence="4">
    <location>
        <begin position="215"/>
        <end position="230"/>
    </location>
</feature>
<evidence type="ECO:0000256" key="3">
    <source>
        <dbReference type="ARBA" id="ARBA00025777"/>
    </source>
</evidence>
<evidence type="ECO:0000256" key="1">
    <source>
        <dbReference type="ARBA" id="ARBA00022614"/>
    </source>
</evidence>
<dbReference type="EMBL" id="OOIL02001128">
    <property type="protein sequence ID" value="VFQ72984.1"/>
    <property type="molecule type" value="Genomic_DNA"/>
</dbReference>
<dbReference type="GO" id="GO:0005634">
    <property type="term" value="C:nucleus"/>
    <property type="evidence" value="ECO:0007669"/>
    <property type="project" value="TreeGrafter"/>
</dbReference>
<reference evidence="5 6" key="1">
    <citation type="submission" date="2018-04" db="EMBL/GenBank/DDBJ databases">
        <authorList>
            <person name="Vogel A."/>
        </authorList>
    </citation>
    <scope>NUCLEOTIDE SEQUENCE [LARGE SCALE GENOMIC DNA]</scope>
</reference>
<dbReference type="InterPro" id="IPR032675">
    <property type="entry name" value="LRR_dom_sf"/>
</dbReference>
<name>A0A484L9R3_9ASTE</name>
<evidence type="ECO:0000313" key="5">
    <source>
        <dbReference type="EMBL" id="VFQ72984.1"/>
    </source>
</evidence>
<evidence type="ECO:0000256" key="4">
    <source>
        <dbReference type="SAM" id="MobiDB-lite"/>
    </source>
</evidence>
<evidence type="ECO:0000313" key="6">
    <source>
        <dbReference type="Proteomes" id="UP000595140"/>
    </source>
</evidence>
<dbReference type="InterPro" id="IPR045081">
    <property type="entry name" value="AN32"/>
</dbReference>
<organism evidence="5 6">
    <name type="scientific">Cuscuta campestris</name>
    <dbReference type="NCBI Taxonomy" id="132261"/>
    <lineage>
        <taxon>Eukaryota</taxon>
        <taxon>Viridiplantae</taxon>
        <taxon>Streptophyta</taxon>
        <taxon>Embryophyta</taxon>
        <taxon>Tracheophyta</taxon>
        <taxon>Spermatophyta</taxon>
        <taxon>Magnoliopsida</taxon>
        <taxon>eudicotyledons</taxon>
        <taxon>Gunneridae</taxon>
        <taxon>Pentapetalae</taxon>
        <taxon>asterids</taxon>
        <taxon>lamiids</taxon>
        <taxon>Solanales</taxon>
        <taxon>Convolvulaceae</taxon>
        <taxon>Cuscuteae</taxon>
        <taxon>Cuscuta</taxon>
        <taxon>Cuscuta subgen. Grammica</taxon>
        <taxon>Cuscuta sect. Cleistogrammica</taxon>
    </lineage>
</organism>
<evidence type="ECO:0000256" key="2">
    <source>
        <dbReference type="ARBA" id="ARBA00022737"/>
    </source>
</evidence>
<dbReference type="GO" id="GO:0042393">
    <property type="term" value="F:histone binding"/>
    <property type="evidence" value="ECO:0007669"/>
    <property type="project" value="TreeGrafter"/>
</dbReference>
<dbReference type="AlphaFoldDB" id="A0A484L9R3"/>
<dbReference type="OrthoDB" id="2160613at2759"/>